<keyword evidence="3" id="KW-1185">Reference proteome</keyword>
<sequence length="235" mass="26313">MPRTYDISIPTRGTRERQRAIVEEEEEQSEADDSIVLLTGEASRLRRRGAIRGDHGHPPSHQPVSHGEREQRRKKFYRLRCNGGEPSASAVDIQWTDEPFEPSMFPMPHPSTSFSPKKRKRDNPCGQLLHGSSQCTQKQHSTTYTGGSSGVCDVVIPIDASYFRDRWPTYTSSGNPSEPSLLQGRISRRRSSYASSSIERDSDSDGTGEQQEGKHAELARNTCGCVRQSIGCAYW</sequence>
<evidence type="ECO:0000313" key="2">
    <source>
        <dbReference type="EMBL" id="KAK7032160.1"/>
    </source>
</evidence>
<feature type="region of interest" description="Disordered" evidence="1">
    <location>
        <begin position="1"/>
        <end position="71"/>
    </location>
</feature>
<proteinExistence type="predicted"/>
<feature type="compositionally biased region" description="Polar residues" evidence="1">
    <location>
        <begin position="169"/>
        <end position="180"/>
    </location>
</feature>
<gene>
    <name evidence="2" type="ORF">VNI00_013334</name>
</gene>
<feature type="compositionally biased region" description="Basic and acidic residues" evidence="1">
    <location>
        <begin position="13"/>
        <end position="22"/>
    </location>
</feature>
<protein>
    <submittedName>
        <fullName evidence="2">Uncharacterized protein</fullName>
    </submittedName>
</protein>
<evidence type="ECO:0000313" key="3">
    <source>
        <dbReference type="Proteomes" id="UP001383192"/>
    </source>
</evidence>
<dbReference type="AlphaFoldDB" id="A0AAW0BZD3"/>
<evidence type="ECO:0000256" key="1">
    <source>
        <dbReference type="SAM" id="MobiDB-lite"/>
    </source>
</evidence>
<comment type="caution">
    <text evidence="2">The sequence shown here is derived from an EMBL/GenBank/DDBJ whole genome shotgun (WGS) entry which is preliminary data.</text>
</comment>
<feature type="compositionally biased region" description="Polar residues" evidence="1">
    <location>
        <begin position="130"/>
        <end position="146"/>
    </location>
</feature>
<name>A0AAW0BZD3_9AGAR</name>
<dbReference type="EMBL" id="JAYKXP010000067">
    <property type="protein sequence ID" value="KAK7032160.1"/>
    <property type="molecule type" value="Genomic_DNA"/>
</dbReference>
<reference evidence="2 3" key="1">
    <citation type="submission" date="2024-01" db="EMBL/GenBank/DDBJ databases">
        <title>A draft genome for a cacao thread blight-causing isolate of Paramarasmius palmivorus.</title>
        <authorList>
            <person name="Baruah I.K."/>
            <person name="Bukari Y."/>
            <person name="Amoako-Attah I."/>
            <person name="Meinhardt L.W."/>
            <person name="Bailey B.A."/>
            <person name="Cohen S.P."/>
        </authorList>
    </citation>
    <scope>NUCLEOTIDE SEQUENCE [LARGE SCALE GENOMIC DNA]</scope>
    <source>
        <strain evidence="2 3">GH-12</strain>
    </source>
</reference>
<organism evidence="2 3">
    <name type="scientific">Paramarasmius palmivorus</name>
    <dbReference type="NCBI Taxonomy" id="297713"/>
    <lineage>
        <taxon>Eukaryota</taxon>
        <taxon>Fungi</taxon>
        <taxon>Dikarya</taxon>
        <taxon>Basidiomycota</taxon>
        <taxon>Agaricomycotina</taxon>
        <taxon>Agaricomycetes</taxon>
        <taxon>Agaricomycetidae</taxon>
        <taxon>Agaricales</taxon>
        <taxon>Marasmiineae</taxon>
        <taxon>Marasmiaceae</taxon>
        <taxon>Paramarasmius</taxon>
    </lineage>
</organism>
<feature type="region of interest" description="Disordered" evidence="1">
    <location>
        <begin position="99"/>
        <end position="146"/>
    </location>
</feature>
<accession>A0AAW0BZD3</accession>
<dbReference type="Proteomes" id="UP001383192">
    <property type="component" value="Unassembled WGS sequence"/>
</dbReference>
<feature type="region of interest" description="Disordered" evidence="1">
    <location>
        <begin position="168"/>
        <end position="216"/>
    </location>
</feature>
<feature type="compositionally biased region" description="Acidic residues" evidence="1">
    <location>
        <begin position="23"/>
        <end position="33"/>
    </location>
</feature>